<dbReference type="GO" id="GO:0008811">
    <property type="term" value="F:chloramphenicol O-acetyltransferase activity"/>
    <property type="evidence" value="ECO:0007669"/>
    <property type="project" value="InterPro"/>
</dbReference>
<dbReference type="InterPro" id="IPR001707">
    <property type="entry name" value="Cmp_AcTrfase"/>
</dbReference>
<keyword evidence="2" id="KW-1185">Reference proteome</keyword>
<dbReference type="InterPro" id="IPR023213">
    <property type="entry name" value="CAT-like_dom_sf"/>
</dbReference>
<organism evidence="1 2">
    <name type="scientific">Flammeovirga pacifica</name>
    <dbReference type="NCBI Taxonomy" id="915059"/>
    <lineage>
        <taxon>Bacteria</taxon>
        <taxon>Pseudomonadati</taxon>
        <taxon>Bacteroidota</taxon>
        <taxon>Cytophagia</taxon>
        <taxon>Cytophagales</taxon>
        <taxon>Flammeovirgaceae</taxon>
        <taxon>Flammeovirga</taxon>
    </lineage>
</organism>
<protein>
    <recommendedName>
        <fullName evidence="3">Chloramphenicol acetyltransferase</fullName>
    </recommendedName>
</protein>
<dbReference type="OrthoDB" id="583161at2"/>
<dbReference type="PANTHER" id="PTHR38474:SF1">
    <property type="entry name" value="SLR0299 PROTEIN"/>
    <property type="match status" value="1"/>
</dbReference>
<dbReference type="SMART" id="SM01059">
    <property type="entry name" value="CAT"/>
    <property type="match status" value="1"/>
</dbReference>
<dbReference type="Gene3D" id="3.30.559.10">
    <property type="entry name" value="Chloramphenicol acetyltransferase-like domain"/>
    <property type="match status" value="1"/>
</dbReference>
<gene>
    <name evidence="1" type="ORF">NH26_24440</name>
</gene>
<dbReference type="AlphaFoldDB" id="A0A1S1YV60"/>
<name>A0A1S1YV60_FLAPC</name>
<evidence type="ECO:0008006" key="3">
    <source>
        <dbReference type="Google" id="ProtNLM"/>
    </source>
</evidence>
<evidence type="ECO:0000313" key="1">
    <source>
        <dbReference type="EMBL" id="OHX64715.1"/>
    </source>
</evidence>
<dbReference type="SUPFAM" id="SSF52777">
    <property type="entry name" value="CoA-dependent acyltransferases"/>
    <property type="match status" value="1"/>
</dbReference>
<accession>A0A1S1YV60</accession>
<dbReference type="PANTHER" id="PTHR38474">
    <property type="entry name" value="SLR0299 PROTEIN"/>
    <property type="match status" value="1"/>
</dbReference>
<reference evidence="1 2" key="1">
    <citation type="journal article" date="2012" name="Int. J. Syst. Evol. Microbiol.">
        <title>Flammeovirga pacifica sp. nov., isolated from deep-sea sediment.</title>
        <authorList>
            <person name="Xu H."/>
            <person name="Fu Y."/>
            <person name="Yang N."/>
            <person name="Ding Z."/>
            <person name="Lai Q."/>
            <person name="Zeng R."/>
        </authorList>
    </citation>
    <scope>NUCLEOTIDE SEQUENCE [LARGE SCALE GENOMIC DNA]</scope>
    <source>
        <strain evidence="2">DSM 24597 / LMG 26175 / WPAGA1</strain>
    </source>
</reference>
<dbReference type="Proteomes" id="UP000179797">
    <property type="component" value="Unassembled WGS sequence"/>
</dbReference>
<evidence type="ECO:0000313" key="2">
    <source>
        <dbReference type="Proteomes" id="UP000179797"/>
    </source>
</evidence>
<dbReference type="Pfam" id="PF00302">
    <property type="entry name" value="CAT"/>
    <property type="match status" value="1"/>
</dbReference>
<dbReference type="EMBL" id="JRYR02000002">
    <property type="protein sequence ID" value="OHX64715.1"/>
    <property type="molecule type" value="Genomic_DNA"/>
</dbReference>
<sequence length="234" mass="27638">MTLQELLNKYDGKKLDIQSLSSYEQWSVDFFHQKEIVREPNLQMTLQLDITEGYSYYQDNLKGKEGASFTAYLMWCLVQTMKDHPHFRYRKVENEWYIFDNLPTFSPIAVGGDKRFSEILVSDPARSTVEEYFINYKKEIDKAFSKDGNFEPLPPTVWATAHFIGNLPNLQFTGFQLHQSALDSARPYFYFGKRYQRHTQMFVPLSITFDHSNLDPFVLSSFMEDFDKMMMNKK</sequence>
<comment type="caution">
    <text evidence="1">The sequence shown here is derived from an EMBL/GenBank/DDBJ whole genome shotgun (WGS) entry which is preliminary data.</text>
</comment>
<proteinExistence type="predicted"/>
<dbReference type="RefSeq" id="WP_044217356.1">
    <property type="nucleotide sequence ID" value="NZ_JRYR02000002.1"/>
</dbReference>